<dbReference type="EMBL" id="RIBY02002622">
    <property type="protein sequence ID" value="KAH9807812.1"/>
    <property type="molecule type" value="Genomic_DNA"/>
</dbReference>
<evidence type="ECO:0000313" key="1">
    <source>
        <dbReference type="EMBL" id="KAH9807812.1"/>
    </source>
</evidence>
<dbReference type="PANTHER" id="PTHR39475:SF1">
    <property type="entry name" value="CONIDIATION-SPECIFIC PROTEIN 6"/>
    <property type="match status" value="1"/>
</dbReference>
<sequence>MSFDHDRYQSKISQTLTSVVLCQAKNHGNEPSKGAKIDQELKEEEEALLKKKGAFGPSV</sequence>
<organism evidence="1 2">
    <name type="scientific">Teratosphaeria destructans</name>
    <dbReference type="NCBI Taxonomy" id="418781"/>
    <lineage>
        <taxon>Eukaryota</taxon>
        <taxon>Fungi</taxon>
        <taxon>Dikarya</taxon>
        <taxon>Ascomycota</taxon>
        <taxon>Pezizomycotina</taxon>
        <taxon>Dothideomycetes</taxon>
        <taxon>Dothideomycetidae</taxon>
        <taxon>Mycosphaerellales</taxon>
        <taxon>Teratosphaeriaceae</taxon>
        <taxon>Teratosphaeria</taxon>
    </lineage>
</organism>
<dbReference type="OrthoDB" id="3358750at2759"/>
<gene>
    <name evidence="1" type="ORF">Tdes44962_MAKER06328</name>
</gene>
<dbReference type="Proteomes" id="UP001138500">
    <property type="component" value="Unassembled WGS sequence"/>
</dbReference>
<evidence type="ECO:0000313" key="2">
    <source>
        <dbReference type="Proteomes" id="UP001138500"/>
    </source>
</evidence>
<keyword evidence="2" id="KW-1185">Reference proteome</keyword>
<comment type="caution">
    <text evidence="1">The sequence shown here is derived from an EMBL/GenBank/DDBJ whole genome shotgun (WGS) entry which is preliminary data.</text>
</comment>
<reference evidence="1 2" key="1">
    <citation type="journal article" date="2018" name="IMA Fungus">
        <title>IMA Genome-F 10: Nine draft genome sequences of Claviceps purpurea s.lat., including C. arundinis, C. humidiphila, and C. cf. spartinae, pseudomolecules for the pitch canker pathogen Fusarium circinatum, draft genome of Davidsoniella eucalypti, Grosmannia galeiformis, Quambalaria eucalypti, and Teratosphaeria destructans.</title>
        <authorList>
            <person name="Wingfield B.D."/>
            <person name="Liu M."/>
            <person name="Nguyen H.D."/>
            <person name="Lane F.A."/>
            <person name="Morgan S.W."/>
            <person name="De Vos L."/>
            <person name="Wilken P.M."/>
            <person name="Duong T.A."/>
            <person name="Aylward J."/>
            <person name="Coetzee M.P."/>
            <person name="Dadej K."/>
            <person name="De Beer Z.W."/>
            <person name="Findlay W."/>
            <person name="Havenga M."/>
            <person name="Kolarik M."/>
            <person name="Menzies J.G."/>
            <person name="Naidoo K."/>
            <person name="Pochopski O."/>
            <person name="Shoukouhi P."/>
            <person name="Santana Q.C."/>
            <person name="Seifert K.A."/>
            <person name="Soal N."/>
            <person name="Steenkamp E.T."/>
            <person name="Tatham C.T."/>
            <person name="van der Nest M.A."/>
            <person name="Wingfield M.J."/>
        </authorList>
    </citation>
    <scope>NUCLEOTIDE SEQUENCE [LARGE SCALE GENOMIC DNA]</scope>
    <source>
        <strain evidence="1">CMW44962</strain>
    </source>
</reference>
<dbReference type="AlphaFoldDB" id="A0A9W7SHK1"/>
<feature type="non-terminal residue" evidence="1">
    <location>
        <position position="1"/>
    </location>
</feature>
<accession>A0A9W7SHK1</accession>
<proteinExistence type="predicted"/>
<name>A0A9W7SHK1_9PEZI</name>
<protein>
    <submittedName>
        <fullName evidence="1">Uncharacterized protein</fullName>
    </submittedName>
</protein>
<dbReference type="PANTHER" id="PTHR39475">
    <property type="entry name" value="CONIDIATION-SPECIFIC PROTEIN 6"/>
    <property type="match status" value="1"/>
</dbReference>
<reference evidence="1 2" key="2">
    <citation type="journal article" date="2021" name="Curr. Genet.">
        <title>Genetic response to nitrogen starvation in the aggressive Eucalyptus foliar pathogen Teratosphaeria destructans.</title>
        <authorList>
            <person name="Havenga M."/>
            <person name="Wingfield B.D."/>
            <person name="Wingfield M.J."/>
            <person name="Dreyer L.L."/>
            <person name="Roets F."/>
            <person name="Aylward J."/>
        </authorList>
    </citation>
    <scope>NUCLEOTIDE SEQUENCE [LARGE SCALE GENOMIC DNA]</scope>
    <source>
        <strain evidence="1">CMW44962</strain>
    </source>
</reference>